<organism evidence="2 3">
    <name type="scientific">Actinomadura miaoliensis</name>
    <dbReference type="NCBI Taxonomy" id="430685"/>
    <lineage>
        <taxon>Bacteria</taxon>
        <taxon>Bacillati</taxon>
        <taxon>Actinomycetota</taxon>
        <taxon>Actinomycetes</taxon>
        <taxon>Streptosporangiales</taxon>
        <taxon>Thermomonosporaceae</taxon>
        <taxon>Actinomadura</taxon>
    </lineage>
</organism>
<accession>A0ABP7VLU5</accession>
<dbReference type="EMBL" id="BAAAZG010000016">
    <property type="protein sequence ID" value="GAA4070039.1"/>
    <property type="molecule type" value="Genomic_DNA"/>
</dbReference>
<gene>
    <name evidence="2" type="ORF">GCM10022214_26850</name>
</gene>
<evidence type="ECO:0000313" key="3">
    <source>
        <dbReference type="Proteomes" id="UP001500683"/>
    </source>
</evidence>
<protein>
    <recommendedName>
        <fullName evidence="1">Tn3 transposase DDE domain-containing protein</fullName>
    </recommendedName>
</protein>
<reference evidence="3" key="1">
    <citation type="journal article" date="2019" name="Int. J. Syst. Evol. Microbiol.">
        <title>The Global Catalogue of Microorganisms (GCM) 10K type strain sequencing project: providing services to taxonomists for standard genome sequencing and annotation.</title>
        <authorList>
            <consortium name="The Broad Institute Genomics Platform"/>
            <consortium name="The Broad Institute Genome Sequencing Center for Infectious Disease"/>
            <person name="Wu L."/>
            <person name="Ma J."/>
        </authorList>
    </citation>
    <scope>NUCLEOTIDE SEQUENCE [LARGE SCALE GENOMIC DNA]</scope>
    <source>
        <strain evidence="3">JCM 16702</strain>
    </source>
</reference>
<proteinExistence type="predicted"/>
<name>A0ABP7VLU5_9ACTN</name>
<dbReference type="Pfam" id="PF01526">
    <property type="entry name" value="DDE_Tnp_Tn3"/>
    <property type="match status" value="1"/>
</dbReference>
<keyword evidence="3" id="KW-1185">Reference proteome</keyword>
<dbReference type="InterPro" id="IPR002513">
    <property type="entry name" value="Tn3_Tnp_DDE_dom"/>
</dbReference>
<comment type="caution">
    <text evidence="2">The sequence shown here is derived from an EMBL/GenBank/DDBJ whole genome shotgun (WGS) entry which is preliminary data.</text>
</comment>
<dbReference type="Proteomes" id="UP001500683">
    <property type="component" value="Unassembled WGS sequence"/>
</dbReference>
<sequence length="274" mass="30692">MINDQAAGLGGKVVAGTPRDSLYVLDVLYDRDGGRRPETIVTDTSSYSDIVFGLLTLAGYAYAPQLADLPDQKMWRVDGRADYAPFNDAARGRIDLKRIERHWQDILRIIGSVHTGAVRAHDVIRMLSRDGRPTPLGDAIAHYGRISKILHILRMADEPGYRHQIKAQANLQEGRHALARKIFHGRNGQLYQNYQEGMEDQIGALGLVLNAIVLFNTRYMNAALTHLRTSGFDVREEDVACLSPFVRHHINMMGRYSFQLPELPGGLRPLNPTP</sequence>
<feature type="domain" description="Tn3 transposase DDE" evidence="1">
    <location>
        <begin position="1"/>
        <end position="256"/>
    </location>
</feature>
<evidence type="ECO:0000313" key="2">
    <source>
        <dbReference type="EMBL" id="GAA4070039.1"/>
    </source>
</evidence>
<evidence type="ECO:0000259" key="1">
    <source>
        <dbReference type="Pfam" id="PF01526"/>
    </source>
</evidence>